<proteinExistence type="predicted"/>
<protein>
    <submittedName>
        <fullName evidence="1">Uncharacterized protein</fullName>
    </submittedName>
</protein>
<accession>A0AAV7QDQ2</accession>
<organism evidence="1 2">
    <name type="scientific">Pleurodeles waltl</name>
    <name type="common">Iberian ribbed newt</name>
    <dbReference type="NCBI Taxonomy" id="8319"/>
    <lineage>
        <taxon>Eukaryota</taxon>
        <taxon>Metazoa</taxon>
        <taxon>Chordata</taxon>
        <taxon>Craniata</taxon>
        <taxon>Vertebrata</taxon>
        <taxon>Euteleostomi</taxon>
        <taxon>Amphibia</taxon>
        <taxon>Batrachia</taxon>
        <taxon>Caudata</taxon>
        <taxon>Salamandroidea</taxon>
        <taxon>Salamandridae</taxon>
        <taxon>Pleurodelinae</taxon>
        <taxon>Pleurodeles</taxon>
    </lineage>
</organism>
<dbReference type="EMBL" id="JANPWB010000010">
    <property type="protein sequence ID" value="KAJ1137245.1"/>
    <property type="molecule type" value="Genomic_DNA"/>
</dbReference>
<keyword evidence="2" id="KW-1185">Reference proteome</keyword>
<evidence type="ECO:0000313" key="2">
    <source>
        <dbReference type="Proteomes" id="UP001066276"/>
    </source>
</evidence>
<dbReference type="AlphaFoldDB" id="A0AAV7QDQ2"/>
<gene>
    <name evidence="1" type="ORF">NDU88_003658</name>
</gene>
<name>A0AAV7QDQ2_PLEWA</name>
<evidence type="ECO:0000313" key="1">
    <source>
        <dbReference type="EMBL" id="KAJ1137245.1"/>
    </source>
</evidence>
<dbReference type="Proteomes" id="UP001066276">
    <property type="component" value="Chromosome 6"/>
</dbReference>
<sequence>MLWLTSRGRDDITGLQALRCIGMSPTLDLRHSDVSEVRQDQRLQRRKAYWVVGLLRSPRYQGRRRRGSGEAASAHRVVEFALQ</sequence>
<reference evidence="1" key="1">
    <citation type="journal article" date="2022" name="bioRxiv">
        <title>Sequencing and chromosome-scale assembly of the giantPleurodeles waltlgenome.</title>
        <authorList>
            <person name="Brown T."/>
            <person name="Elewa A."/>
            <person name="Iarovenko S."/>
            <person name="Subramanian E."/>
            <person name="Araus A.J."/>
            <person name="Petzold A."/>
            <person name="Susuki M."/>
            <person name="Suzuki K.-i.T."/>
            <person name="Hayashi T."/>
            <person name="Toyoda A."/>
            <person name="Oliveira C."/>
            <person name="Osipova E."/>
            <person name="Leigh N.D."/>
            <person name="Simon A."/>
            <person name="Yun M.H."/>
        </authorList>
    </citation>
    <scope>NUCLEOTIDE SEQUENCE</scope>
    <source>
        <strain evidence="1">20211129_DDA</strain>
        <tissue evidence="1">Liver</tissue>
    </source>
</reference>
<comment type="caution">
    <text evidence="1">The sequence shown here is derived from an EMBL/GenBank/DDBJ whole genome shotgun (WGS) entry which is preliminary data.</text>
</comment>